<evidence type="ECO:0000313" key="6">
    <source>
        <dbReference type="Proteomes" id="UP000664698"/>
    </source>
</evidence>
<name>A0ABS3BST9_9BACT</name>
<reference evidence="5 6" key="1">
    <citation type="submission" date="2021-03" db="EMBL/GenBank/DDBJ databases">
        <title>novel species isolated from a fishpond in China.</title>
        <authorList>
            <person name="Lu H."/>
            <person name="Cai Z."/>
        </authorList>
    </citation>
    <scope>NUCLEOTIDE SEQUENCE [LARGE SCALE GENOMIC DNA]</scope>
    <source>
        <strain evidence="5 6">JCM 31546</strain>
    </source>
</reference>
<evidence type="ECO:0000313" key="5">
    <source>
        <dbReference type="EMBL" id="MBN7801889.1"/>
    </source>
</evidence>
<gene>
    <name evidence="5" type="ORF">J0A67_13525</name>
</gene>
<dbReference type="InterPro" id="IPR001486">
    <property type="entry name" value="Hemoglobin_trunc"/>
</dbReference>
<dbReference type="CDD" id="cd08916">
    <property type="entry name" value="TrHb3_P"/>
    <property type="match status" value="1"/>
</dbReference>
<dbReference type="EMBL" id="JAFKCW010000003">
    <property type="protein sequence ID" value="MBN7801889.1"/>
    <property type="molecule type" value="Genomic_DNA"/>
</dbReference>
<keyword evidence="1" id="KW-0813">Transport</keyword>
<proteinExistence type="predicted"/>
<keyword evidence="2" id="KW-0349">Heme</keyword>
<keyword evidence="4" id="KW-0408">Iron</keyword>
<dbReference type="Pfam" id="PF01152">
    <property type="entry name" value="Bac_globin"/>
    <property type="match status" value="1"/>
</dbReference>
<organism evidence="5 6">
    <name type="scientific">Algoriphagus aestuariicola</name>
    <dbReference type="NCBI Taxonomy" id="1852016"/>
    <lineage>
        <taxon>Bacteria</taxon>
        <taxon>Pseudomonadati</taxon>
        <taxon>Bacteroidota</taxon>
        <taxon>Cytophagia</taxon>
        <taxon>Cytophagales</taxon>
        <taxon>Cyclobacteriaceae</taxon>
        <taxon>Algoriphagus</taxon>
    </lineage>
</organism>
<accession>A0ABS3BST9</accession>
<keyword evidence="3" id="KW-0479">Metal-binding</keyword>
<evidence type="ECO:0000256" key="4">
    <source>
        <dbReference type="ARBA" id="ARBA00023004"/>
    </source>
</evidence>
<sequence>MNKSDIIDLSDIQVLVDTFYEKVRQDDLLRDIFENVIQDRWPEHLEKMYRFWQTVLLDEHTYQGSPFVPHAHLPVEKAHFGRWIQLFYETVDEIFSGEKAERAKWQGERMAEMFHFKINYYRTSTVDPIL</sequence>
<dbReference type="Proteomes" id="UP000664698">
    <property type="component" value="Unassembled WGS sequence"/>
</dbReference>
<dbReference type="RefSeq" id="WP_206569900.1">
    <property type="nucleotide sequence ID" value="NZ_JAFKCW010000003.1"/>
</dbReference>
<evidence type="ECO:0000256" key="3">
    <source>
        <dbReference type="ARBA" id="ARBA00022723"/>
    </source>
</evidence>
<dbReference type="Gene3D" id="1.10.490.10">
    <property type="entry name" value="Globins"/>
    <property type="match status" value="1"/>
</dbReference>
<dbReference type="InterPro" id="IPR012292">
    <property type="entry name" value="Globin/Proto"/>
</dbReference>
<dbReference type="InterPro" id="IPR009050">
    <property type="entry name" value="Globin-like_sf"/>
</dbReference>
<evidence type="ECO:0000256" key="1">
    <source>
        <dbReference type="ARBA" id="ARBA00022448"/>
    </source>
</evidence>
<keyword evidence="6" id="KW-1185">Reference proteome</keyword>
<comment type="caution">
    <text evidence="5">The sequence shown here is derived from an EMBL/GenBank/DDBJ whole genome shotgun (WGS) entry which is preliminary data.</text>
</comment>
<dbReference type="SUPFAM" id="SSF46458">
    <property type="entry name" value="Globin-like"/>
    <property type="match status" value="1"/>
</dbReference>
<evidence type="ECO:0000256" key="2">
    <source>
        <dbReference type="ARBA" id="ARBA00022617"/>
    </source>
</evidence>
<protein>
    <submittedName>
        <fullName evidence="5">Group III truncated hemoglobin</fullName>
    </submittedName>
</protein>